<proteinExistence type="inferred from homology"/>
<dbReference type="PANTHER" id="PTHR43133:SF46">
    <property type="entry name" value="RNA POLYMERASE SIGMA-70 FACTOR ECF SUBFAMILY"/>
    <property type="match status" value="1"/>
</dbReference>
<dbReference type="GO" id="GO:0003677">
    <property type="term" value="F:DNA binding"/>
    <property type="evidence" value="ECO:0007669"/>
    <property type="project" value="InterPro"/>
</dbReference>
<dbReference type="SUPFAM" id="SSF88946">
    <property type="entry name" value="Sigma2 domain of RNA polymerase sigma factors"/>
    <property type="match status" value="1"/>
</dbReference>
<evidence type="ECO:0000256" key="2">
    <source>
        <dbReference type="ARBA" id="ARBA00023015"/>
    </source>
</evidence>
<keyword evidence="4" id="KW-0804">Transcription</keyword>
<dbReference type="InterPro" id="IPR039425">
    <property type="entry name" value="RNA_pol_sigma-70-like"/>
</dbReference>
<dbReference type="OrthoDB" id="1121921at2"/>
<dbReference type="KEGG" id="pbt:ING2E5B_1432"/>
<dbReference type="InterPro" id="IPR014284">
    <property type="entry name" value="RNA_pol_sigma-70_dom"/>
</dbReference>
<sequence>MTSLNQNWKNFLEKGDEFSFSIIYNKYVEELYAYGISLGFQKENCKDAIQDVFIKIFLDRNNISKIENKSGYIFRSYKNRLIDLEKKNNNKDNIDSVEDKFTIEVTILDNLIETEIANIVKEKIKKLLESITPNQREVVYLKYVVGLQHSEIAEILGIHEESARKLLYRAMEKLRNKISNDELYLIAIYFMLLRFII</sequence>
<dbReference type="EMBL" id="LN515532">
    <property type="protein sequence ID" value="CEA16180.1"/>
    <property type="molecule type" value="Genomic_DNA"/>
</dbReference>
<dbReference type="PANTHER" id="PTHR43133">
    <property type="entry name" value="RNA POLYMERASE ECF-TYPE SIGMA FACTO"/>
    <property type="match status" value="1"/>
</dbReference>
<dbReference type="HOGENOM" id="CLU_047691_4_2_10"/>
<accession>A0A098BZW9</accession>
<dbReference type="Proteomes" id="UP000032417">
    <property type="component" value="Chromosome 1"/>
</dbReference>
<reference evidence="6 7" key="1">
    <citation type="submission" date="2014-08" db="EMBL/GenBank/DDBJ databases">
        <authorList>
            <person name="Wibberg D."/>
        </authorList>
    </citation>
    <scope>NUCLEOTIDE SEQUENCE [LARGE SCALE GENOMIC DNA]</scope>
    <source>
        <strain evidence="7">ING2-E5B</strain>
    </source>
</reference>
<gene>
    <name evidence="6" type="ORF">ING2E5B_1432</name>
</gene>
<keyword evidence="7" id="KW-1185">Reference proteome</keyword>
<dbReference type="InterPro" id="IPR013324">
    <property type="entry name" value="RNA_pol_sigma_r3/r4-like"/>
</dbReference>
<keyword evidence="2" id="KW-0805">Transcription regulation</keyword>
<organism evidence="6 7">
    <name type="scientific">Fermentimonas caenicola</name>
    <dbReference type="NCBI Taxonomy" id="1562970"/>
    <lineage>
        <taxon>Bacteria</taxon>
        <taxon>Pseudomonadati</taxon>
        <taxon>Bacteroidota</taxon>
        <taxon>Bacteroidia</taxon>
        <taxon>Bacteroidales</taxon>
        <taxon>Dysgonomonadaceae</taxon>
        <taxon>Fermentimonas</taxon>
    </lineage>
</organism>
<comment type="similarity">
    <text evidence="1">Belongs to the sigma-70 factor family. ECF subfamily.</text>
</comment>
<evidence type="ECO:0000259" key="5">
    <source>
        <dbReference type="Pfam" id="PF08281"/>
    </source>
</evidence>
<evidence type="ECO:0000313" key="6">
    <source>
        <dbReference type="EMBL" id="CEA16180.1"/>
    </source>
</evidence>
<dbReference type="GO" id="GO:0006352">
    <property type="term" value="P:DNA-templated transcription initiation"/>
    <property type="evidence" value="ECO:0007669"/>
    <property type="project" value="InterPro"/>
</dbReference>
<evidence type="ECO:0000256" key="4">
    <source>
        <dbReference type="ARBA" id="ARBA00023163"/>
    </source>
</evidence>
<keyword evidence="3" id="KW-0731">Sigma factor</keyword>
<evidence type="ECO:0000256" key="1">
    <source>
        <dbReference type="ARBA" id="ARBA00010641"/>
    </source>
</evidence>
<dbReference type="Pfam" id="PF08281">
    <property type="entry name" value="Sigma70_r4_2"/>
    <property type="match status" value="1"/>
</dbReference>
<dbReference type="NCBIfam" id="TIGR02937">
    <property type="entry name" value="sigma70-ECF"/>
    <property type="match status" value="1"/>
</dbReference>
<dbReference type="InterPro" id="IPR013325">
    <property type="entry name" value="RNA_pol_sigma_r2"/>
</dbReference>
<dbReference type="InterPro" id="IPR036388">
    <property type="entry name" value="WH-like_DNA-bd_sf"/>
</dbReference>
<dbReference type="InterPro" id="IPR013249">
    <property type="entry name" value="RNA_pol_sigma70_r4_t2"/>
</dbReference>
<dbReference type="STRING" id="1562970.ING2E5B_1432"/>
<dbReference type="AlphaFoldDB" id="A0A098BZW9"/>
<name>A0A098BZW9_9BACT</name>
<dbReference type="GO" id="GO:0016987">
    <property type="term" value="F:sigma factor activity"/>
    <property type="evidence" value="ECO:0007669"/>
    <property type="project" value="UniProtKB-KW"/>
</dbReference>
<dbReference type="CDD" id="cd06171">
    <property type="entry name" value="Sigma70_r4"/>
    <property type="match status" value="1"/>
</dbReference>
<evidence type="ECO:0000256" key="3">
    <source>
        <dbReference type="ARBA" id="ARBA00023082"/>
    </source>
</evidence>
<protein>
    <submittedName>
        <fullName evidence="6">Sigma-70 family RNA polymerase sigma factor</fullName>
    </submittedName>
</protein>
<dbReference type="SUPFAM" id="SSF88659">
    <property type="entry name" value="Sigma3 and sigma4 domains of RNA polymerase sigma factors"/>
    <property type="match status" value="1"/>
</dbReference>
<evidence type="ECO:0000313" key="7">
    <source>
        <dbReference type="Proteomes" id="UP000032417"/>
    </source>
</evidence>
<dbReference type="Gene3D" id="1.10.1740.10">
    <property type="match status" value="1"/>
</dbReference>
<dbReference type="Gene3D" id="1.10.10.10">
    <property type="entry name" value="Winged helix-like DNA-binding domain superfamily/Winged helix DNA-binding domain"/>
    <property type="match status" value="1"/>
</dbReference>
<feature type="domain" description="RNA polymerase sigma factor 70 region 4 type 2" evidence="5">
    <location>
        <begin position="122"/>
        <end position="174"/>
    </location>
</feature>